<dbReference type="Pfam" id="PF01910">
    <property type="entry name" value="Thiamine_BP"/>
    <property type="match status" value="1"/>
</dbReference>
<evidence type="ECO:0000259" key="2">
    <source>
        <dbReference type="Pfam" id="PF01910"/>
    </source>
</evidence>
<reference evidence="4" key="1">
    <citation type="journal article" date="2019" name="Int. J. Syst. Evol. Microbiol.">
        <title>The Global Catalogue of Microorganisms (GCM) 10K type strain sequencing project: providing services to taxonomists for standard genome sequencing and annotation.</title>
        <authorList>
            <consortium name="The Broad Institute Genomics Platform"/>
            <consortium name="The Broad Institute Genome Sequencing Center for Infectious Disease"/>
            <person name="Wu L."/>
            <person name="Ma J."/>
        </authorList>
    </citation>
    <scope>NUCLEOTIDE SEQUENCE [LARGE SCALE GENOMIC DNA]</scope>
    <source>
        <strain evidence="4">CCUG 57263</strain>
    </source>
</reference>
<dbReference type="EMBL" id="JBHTIU010000051">
    <property type="protein sequence ID" value="MFD0870624.1"/>
    <property type="molecule type" value="Genomic_DNA"/>
</dbReference>
<dbReference type="Proteomes" id="UP001597120">
    <property type="component" value="Unassembled WGS sequence"/>
</dbReference>
<evidence type="ECO:0000313" key="4">
    <source>
        <dbReference type="Proteomes" id="UP001597120"/>
    </source>
</evidence>
<dbReference type="Gene3D" id="3.30.70.930">
    <property type="match status" value="1"/>
</dbReference>
<gene>
    <name evidence="3" type="ORF">ACFQ03_15830</name>
</gene>
<protein>
    <submittedName>
        <fullName evidence="3">MTH1187 family thiamine-binding protein</fullName>
    </submittedName>
</protein>
<sequence length="94" mass="10374">MMANALVSFETIPRTEDAVPYIDLAVDIIRKSGVKYVVGPMDTMMEGELEQLLEIVKQVNVELAKLGGGGISSVIKIHYDPKGISMAQMTERYE</sequence>
<feature type="domain" description="Thiamine-binding protein" evidence="2">
    <location>
        <begin position="7"/>
        <end position="93"/>
    </location>
</feature>
<accession>A0ABW3DDK0</accession>
<keyword evidence="4" id="KW-1185">Reference proteome</keyword>
<comment type="caution">
    <text evidence="3">The sequence shown here is derived from an EMBL/GenBank/DDBJ whole genome shotgun (WGS) entry which is preliminary data.</text>
</comment>
<dbReference type="InterPro" id="IPR002767">
    <property type="entry name" value="Thiamine_BP"/>
</dbReference>
<evidence type="ECO:0000256" key="1">
    <source>
        <dbReference type="ARBA" id="ARBA00010272"/>
    </source>
</evidence>
<comment type="similarity">
    <text evidence="1">Belongs to the UPF0045 family.</text>
</comment>
<dbReference type="InterPro" id="IPR029756">
    <property type="entry name" value="MTH1187/YkoF-like"/>
</dbReference>
<dbReference type="PANTHER" id="PTHR33777">
    <property type="entry name" value="UPF0045 PROTEIN ECM15"/>
    <property type="match status" value="1"/>
</dbReference>
<name>A0ABW3DDK0_9BACL</name>
<organism evidence="3 4">
    <name type="scientific">Paenibacillus residui</name>
    <dbReference type="NCBI Taxonomy" id="629724"/>
    <lineage>
        <taxon>Bacteria</taxon>
        <taxon>Bacillati</taxon>
        <taxon>Bacillota</taxon>
        <taxon>Bacilli</taxon>
        <taxon>Bacillales</taxon>
        <taxon>Paenibacillaceae</taxon>
        <taxon>Paenibacillus</taxon>
    </lineage>
</organism>
<dbReference type="RefSeq" id="WP_260982232.1">
    <property type="nucleotide sequence ID" value="NZ_JBHTIU010000051.1"/>
</dbReference>
<dbReference type="InterPro" id="IPR051614">
    <property type="entry name" value="UPF0045_domain"/>
</dbReference>
<evidence type="ECO:0000313" key="3">
    <source>
        <dbReference type="EMBL" id="MFD0870624.1"/>
    </source>
</evidence>
<proteinExistence type="inferred from homology"/>
<dbReference type="PANTHER" id="PTHR33777:SF1">
    <property type="entry name" value="UPF0045 PROTEIN ECM15"/>
    <property type="match status" value="1"/>
</dbReference>
<dbReference type="SUPFAM" id="SSF89957">
    <property type="entry name" value="MTH1187/YkoF-like"/>
    <property type="match status" value="1"/>
</dbReference>